<feature type="region of interest" description="Disordered" evidence="1">
    <location>
        <begin position="1"/>
        <end position="114"/>
    </location>
</feature>
<sequence>MNQPELQSGSWPGLNGWRAKGLDEGRSWGARGPESQASEHLVSEPNILSQAPESLAEAAEQVLRTADPELKAQHTHHAWQQHMQKRLKTGSASPPDSPARPSLPQLVPVKSMPTPKQSPLPLNVFMMHNLAHVELNAIDLAWDTVARFSALGLDEAFYEDFAHVADDESRHLRWCLQRLRELGYDYGCMPAHNMLWEGAEKSSDSVSGRLAVVPMSQEARGLDAGPRLVDRLIGWGDQRSAAIVARIGQEEKAHVAVGVHWFRLICAAEGADMGETFKALLHNLAGGLAKGPFNHEARAEVGLKQAWYDSSQWQCDPVLPEQWSRNAQSASLQPAEMELLKQRLTALLDVELSNAEDARPQPAQPNPVACQLVAS</sequence>
<dbReference type="EMBL" id="JALJOS010000003">
    <property type="protein sequence ID" value="KAK9841403.1"/>
    <property type="molecule type" value="Genomic_DNA"/>
</dbReference>
<dbReference type="AlphaFoldDB" id="A0AAW1S589"/>
<name>A0AAW1S589_9CHLO</name>
<dbReference type="CDD" id="cd00657">
    <property type="entry name" value="Ferritin_like"/>
    <property type="match status" value="1"/>
</dbReference>
<evidence type="ECO:0008006" key="4">
    <source>
        <dbReference type="Google" id="ProtNLM"/>
    </source>
</evidence>
<evidence type="ECO:0000256" key="1">
    <source>
        <dbReference type="SAM" id="MobiDB-lite"/>
    </source>
</evidence>
<keyword evidence="3" id="KW-1185">Reference proteome</keyword>
<dbReference type="PANTHER" id="PTHR42782">
    <property type="entry name" value="SI:CH73-314G15.3"/>
    <property type="match status" value="1"/>
</dbReference>
<evidence type="ECO:0000313" key="3">
    <source>
        <dbReference type="Proteomes" id="UP001438707"/>
    </source>
</evidence>
<feature type="compositionally biased region" description="Basic residues" evidence="1">
    <location>
        <begin position="73"/>
        <end position="88"/>
    </location>
</feature>
<comment type="caution">
    <text evidence="2">The sequence shown here is derived from an EMBL/GenBank/DDBJ whole genome shotgun (WGS) entry which is preliminary data.</text>
</comment>
<dbReference type="Pfam" id="PF04305">
    <property type="entry name" value="DUF455"/>
    <property type="match status" value="1"/>
</dbReference>
<organism evidence="2 3">
    <name type="scientific">Apatococcus lobatus</name>
    <dbReference type="NCBI Taxonomy" id="904363"/>
    <lineage>
        <taxon>Eukaryota</taxon>
        <taxon>Viridiplantae</taxon>
        <taxon>Chlorophyta</taxon>
        <taxon>core chlorophytes</taxon>
        <taxon>Trebouxiophyceae</taxon>
        <taxon>Chlorellales</taxon>
        <taxon>Chlorellaceae</taxon>
        <taxon>Apatococcus</taxon>
    </lineage>
</organism>
<feature type="compositionally biased region" description="Low complexity" evidence="1">
    <location>
        <begin position="91"/>
        <end position="104"/>
    </location>
</feature>
<dbReference type="Proteomes" id="UP001438707">
    <property type="component" value="Unassembled WGS sequence"/>
</dbReference>
<proteinExistence type="predicted"/>
<evidence type="ECO:0000313" key="2">
    <source>
        <dbReference type="EMBL" id="KAK9841403.1"/>
    </source>
</evidence>
<feature type="compositionally biased region" description="Polar residues" evidence="1">
    <location>
        <begin position="1"/>
        <end position="10"/>
    </location>
</feature>
<protein>
    <recommendedName>
        <fullName evidence="4">Ferritin-like domain-containing protein</fullName>
    </recommendedName>
</protein>
<dbReference type="InterPro" id="IPR007402">
    <property type="entry name" value="DUF455"/>
</dbReference>
<dbReference type="InterPro" id="IPR009078">
    <property type="entry name" value="Ferritin-like_SF"/>
</dbReference>
<gene>
    <name evidence="2" type="ORF">WJX74_005146</name>
</gene>
<dbReference type="SUPFAM" id="SSF47240">
    <property type="entry name" value="Ferritin-like"/>
    <property type="match status" value="1"/>
</dbReference>
<reference evidence="2 3" key="1">
    <citation type="journal article" date="2024" name="Nat. Commun.">
        <title>Phylogenomics reveals the evolutionary origins of lichenization in chlorophyte algae.</title>
        <authorList>
            <person name="Puginier C."/>
            <person name="Libourel C."/>
            <person name="Otte J."/>
            <person name="Skaloud P."/>
            <person name="Haon M."/>
            <person name="Grisel S."/>
            <person name="Petersen M."/>
            <person name="Berrin J.G."/>
            <person name="Delaux P.M."/>
            <person name="Dal Grande F."/>
            <person name="Keller J."/>
        </authorList>
    </citation>
    <scope>NUCLEOTIDE SEQUENCE [LARGE SCALE GENOMIC DNA]</scope>
    <source>
        <strain evidence="2 3">SAG 2145</strain>
    </source>
</reference>
<dbReference type="PANTHER" id="PTHR42782:SF4">
    <property type="entry name" value="DUF455 DOMAIN-CONTAINING PROTEIN"/>
    <property type="match status" value="1"/>
</dbReference>
<accession>A0AAW1S589</accession>